<evidence type="ECO:0000256" key="2">
    <source>
        <dbReference type="PIRSR" id="PIRSR006386-1"/>
    </source>
</evidence>
<dbReference type="Gene3D" id="3.40.30.10">
    <property type="entry name" value="Glutaredoxin"/>
    <property type="match status" value="1"/>
</dbReference>
<keyword evidence="5" id="KW-1185">Reference proteome</keyword>
<dbReference type="PANTHER" id="PTHR42943">
    <property type="entry name" value="GLUTATHIONE S-TRANSFERASE KAPPA"/>
    <property type="match status" value="1"/>
</dbReference>
<dbReference type="InterPro" id="IPR044087">
    <property type="entry name" value="NahD-like"/>
</dbReference>
<dbReference type="GO" id="GO:0006749">
    <property type="term" value="P:glutathione metabolic process"/>
    <property type="evidence" value="ECO:0007669"/>
    <property type="project" value="TreeGrafter"/>
</dbReference>
<proteinExistence type="inferred from homology"/>
<dbReference type="CDD" id="cd03022">
    <property type="entry name" value="DsbA_HCCA_Iso"/>
    <property type="match status" value="1"/>
</dbReference>
<dbReference type="InterPro" id="IPR001853">
    <property type="entry name" value="DSBA-like_thioredoxin_dom"/>
</dbReference>
<dbReference type="InterPro" id="IPR036249">
    <property type="entry name" value="Thioredoxin-like_sf"/>
</dbReference>
<comment type="similarity">
    <text evidence="1">Belongs to the GST superfamily. NadH family.</text>
</comment>
<dbReference type="PIRSF" id="PIRSF006386">
    <property type="entry name" value="HCCAis_GSTk"/>
    <property type="match status" value="1"/>
</dbReference>
<dbReference type="SUPFAM" id="SSF52833">
    <property type="entry name" value="Thioredoxin-like"/>
    <property type="match status" value="1"/>
</dbReference>
<reference evidence="4 5" key="1">
    <citation type="submission" date="2020-02" db="EMBL/GenBank/DDBJ databases">
        <title>Nitrogenibacter mangrovi gen. nov., sp. nov. isolated from mangrove sediment, a denitrifying betaproteobacterium.</title>
        <authorList>
            <person name="Liao H."/>
            <person name="Tian Y."/>
        </authorList>
    </citation>
    <scope>NUCLEOTIDE SEQUENCE [LARGE SCALE GENOMIC DNA]</scope>
    <source>
        <strain evidence="4 5">M9-3-2</strain>
    </source>
</reference>
<dbReference type="GO" id="GO:0004364">
    <property type="term" value="F:glutathione transferase activity"/>
    <property type="evidence" value="ECO:0007669"/>
    <property type="project" value="TreeGrafter"/>
</dbReference>
<feature type="domain" description="DSBA-like thioredoxin" evidence="3">
    <location>
        <begin position="6"/>
        <end position="195"/>
    </location>
</feature>
<dbReference type="PANTHER" id="PTHR42943:SF2">
    <property type="entry name" value="GLUTATHIONE S-TRANSFERASE KAPPA 1"/>
    <property type="match status" value="1"/>
</dbReference>
<dbReference type="GO" id="GO:1901170">
    <property type="term" value="P:naphthalene catabolic process"/>
    <property type="evidence" value="ECO:0007669"/>
    <property type="project" value="InterPro"/>
</dbReference>
<dbReference type="InterPro" id="IPR014440">
    <property type="entry name" value="HCCAis_GSTk"/>
</dbReference>
<keyword evidence="1 4" id="KW-0413">Isomerase</keyword>
<dbReference type="EC" id="5.99.1.4" evidence="1"/>
<evidence type="ECO:0000313" key="4">
    <source>
        <dbReference type="EMBL" id="QID17605.1"/>
    </source>
</evidence>
<dbReference type="Pfam" id="PF01323">
    <property type="entry name" value="DSBA"/>
    <property type="match status" value="1"/>
</dbReference>
<gene>
    <name evidence="4" type="ORF">G3580_08080</name>
</gene>
<dbReference type="GO" id="GO:0018845">
    <property type="term" value="F:2-hydroxychromene-2-carboxylate isomerase activity"/>
    <property type="evidence" value="ECO:0007669"/>
    <property type="project" value="UniProtKB-UniRule"/>
</dbReference>
<comment type="catalytic activity">
    <reaction evidence="1">
        <text>2-hydroxychromene-2-carboxylate = (3E)-4-(2-hydroxyphenyl)-2-oxobut-3-enoate</text>
        <dbReference type="Rhea" id="RHEA:27401"/>
        <dbReference type="ChEBI" id="CHEBI:59350"/>
        <dbReference type="ChEBI" id="CHEBI:59353"/>
        <dbReference type="EC" id="5.99.1.4"/>
    </reaction>
</comment>
<dbReference type="KEGG" id="azq:G3580_08080"/>
<evidence type="ECO:0000313" key="5">
    <source>
        <dbReference type="Proteomes" id="UP000501991"/>
    </source>
</evidence>
<dbReference type="EMBL" id="CP048836">
    <property type="protein sequence ID" value="QID17605.1"/>
    <property type="molecule type" value="Genomic_DNA"/>
</dbReference>
<dbReference type="Proteomes" id="UP000501991">
    <property type="component" value="Chromosome"/>
</dbReference>
<feature type="active site" description="Nucleophile" evidence="2">
    <location>
        <position position="13"/>
    </location>
</feature>
<dbReference type="AlphaFoldDB" id="A0A6C1B433"/>
<dbReference type="InterPro" id="IPR051924">
    <property type="entry name" value="GST_Kappa/NadH"/>
</dbReference>
<sequence length="197" mass="21565">MSKAFDYYFILNSPWSFLAATQLPDILHRTGAQISLKPVQMGPLLEATGGLPLAKRSAQRRAYRLQELARWARRLGVPLNPEPSFFPVDERRAVGTVLAAEEAGHDALALAEAFGAAIWVQNHNLADEAVLGEILAAEGLPALLLDQAKDARFDTILADNTKQAIEAGVFGVPTCVIGEQLFWGQDRLDFVEEALRD</sequence>
<name>A0A6C1B433_9RHOO</name>
<dbReference type="RefSeq" id="WP_173764768.1">
    <property type="nucleotide sequence ID" value="NZ_CP048836.1"/>
</dbReference>
<evidence type="ECO:0000256" key="1">
    <source>
        <dbReference type="PIRNR" id="PIRNR006386"/>
    </source>
</evidence>
<protein>
    <recommendedName>
        <fullName evidence="1">2-hydroxychromene-2-carboxylate isomerase</fullName>
        <ecNumber evidence="1">5.99.1.4</ecNumber>
    </recommendedName>
</protein>
<evidence type="ECO:0000259" key="3">
    <source>
        <dbReference type="Pfam" id="PF01323"/>
    </source>
</evidence>
<dbReference type="GO" id="GO:0004602">
    <property type="term" value="F:glutathione peroxidase activity"/>
    <property type="evidence" value="ECO:0007669"/>
    <property type="project" value="TreeGrafter"/>
</dbReference>
<accession>A0A6C1B433</accession>
<organism evidence="4 5">
    <name type="scientific">Nitrogeniibacter mangrovi</name>
    <dbReference type="NCBI Taxonomy" id="2016596"/>
    <lineage>
        <taxon>Bacteria</taxon>
        <taxon>Pseudomonadati</taxon>
        <taxon>Pseudomonadota</taxon>
        <taxon>Betaproteobacteria</taxon>
        <taxon>Rhodocyclales</taxon>
        <taxon>Zoogloeaceae</taxon>
        <taxon>Nitrogeniibacter</taxon>
    </lineage>
</organism>